<proteinExistence type="predicted"/>
<feature type="domain" description="Calcineurin-like phosphoesterase" evidence="1">
    <location>
        <begin position="28"/>
        <end position="126"/>
    </location>
</feature>
<dbReference type="GO" id="GO:0016787">
    <property type="term" value="F:hydrolase activity"/>
    <property type="evidence" value="ECO:0007669"/>
    <property type="project" value="InterPro"/>
</dbReference>
<gene>
    <name evidence="2" type="ORF">NCTC13456_01485</name>
</gene>
<evidence type="ECO:0000313" key="3">
    <source>
        <dbReference type="Proteomes" id="UP000254737"/>
    </source>
</evidence>
<dbReference type="GO" id="GO:0016874">
    <property type="term" value="F:ligase activity"/>
    <property type="evidence" value="ECO:0007669"/>
    <property type="project" value="UniProtKB-KW"/>
</dbReference>
<dbReference type="PANTHER" id="PTHR39323:SF1">
    <property type="entry name" value="BLR1149 PROTEIN"/>
    <property type="match status" value="1"/>
</dbReference>
<name>A0A376G4S6_9FLAO</name>
<dbReference type="AlphaFoldDB" id="A0A376G4S6"/>
<sequence length="147" mass="17844">MYNPFEWSYHSTKIHFLPQKLMLLPEHKTLVIADWHLGKIEHFRKNGAFLPQVTSQKEYRLIQELINQFNLKRIILLGDLFHSELNTDWFDFVEFLQINYQIEFILTKGNHDILPKAFYHLENLFVVKFYQIEDLIFTHEKSKIEPH</sequence>
<dbReference type="SUPFAM" id="SSF56300">
    <property type="entry name" value="Metallo-dependent phosphatases"/>
    <property type="match status" value="1"/>
</dbReference>
<evidence type="ECO:0000259" key="1">
    <source>
        <dbReference type="Pfam" id="PF00149"/>
    </source>
</evidence>
<dbReference type="STRING" id="343874.GCA_000805695_01840"/>
<keyword evidence="2" id="KW-0436">Ligase</keyword>
<accession>A0A376G4S6</accession>
<dbReference type="Gene3D" id="3.60.21.10">
    <property type="match status" value="1"/>
</dbReference>
<dbReference type="Pfam" id="PF00149">
    <property type="entry name" value="Metallophos"/>
    <property type="match status" value="1"/>
</dbReference>
<dbReference type="InterPro" id="IPR004843">
    <property type="entry name" value="Calcineurin-like_PHP"/>
</dbReference>
<dbReference type="PANTHER" id="PTHR39323">
    <property type="entry name" value="BLR1149 PROTEIN"/>
    <property type="match status" value="1"/>
</dbReference>
<organism evidence="2 3">
    <name type="scientific">Empedobacter falsenii</name>
    <dbReference type="NCBI Taxonomy" id="343874"/>
    <lineage>
        <taxon>Bacteria</taxon>
        <taxon>Pseudomonadati</taxon>
        <taxon>Bacteroidota</taxon>
        <taxon>Flavobacteriia</taxon>
        <taxon>Flavobacteriales</taxon>
        <taxon>Weeksellaceae</taxon>
        <taxon>Empedobacter</taxon>
    </lineage>
</organism>
<dbReference type="Proteomes" id="UP000254737">
    <property type="component" value="Unassembled WGS sequence"/>
</dbReference>
<dbReference type="RefSeq" id="WP_114999728.1">
    <property type="nucleotide sequence ID" value="NZ_UFXS01000001.1"/>
</dbReference>
<dbReference type="EMBL" id="UFXS01000001">
    <property type="protein sequence ID" value="STD55344.1"/>
    <property type="molecule type" value="Genomic_DNA"/>
</dbReference>
<protein>
    <submittedName>
        <fullName evidence="2">Metallophosphoesterase, DNA ligase-associated</fullName>
    </submittedName>
</protein>
<reference evidence="2 3" key="1">
    <citation type="submission" date="2018-06" db="EMBL/GenBank/DDBJ databases">
        <authorList>
            <consortium name="Pathogen Informatics"/>
            <person name="Doyle S."/>
        </authorList>
    </citation>
    <scope>NUCLEOTIDE SEQUENCE [LARGE SCALE GENOMIC DNA]</scope>
    <source>
        <strain evidence="2 3">NCTC13456</strain>
    </source>
</reference>
<dbReference type="InterPro" id="IPR029052">
    <property type="entry name" value="Metallo-depent_PP-like"/>
</dbReference>
<evidence type="ECO:0000313" key="2">
    <source>
        <dbReference type="EMBL" id="STD55344.1"/>
    </source>
</evidence>